<keyword evidence="7 12" id="KW-0472">Membrane</keyword>
<dbReference type="Pfam" id="PF00002">
    <property type="entry name" value="7tm_2"/>
    <property type="match status" value="1"/>
</dbReference>
<evidence type="ECO:0000256" key="12">
    <source>
        <dbReference type="SAM" id="Phobius"/>
    </source>
</evidence>
<dbReference type="AlphaFoldDB" id="A0A182VLC6"/>
<name>A0A182VLC6_ANOME</name>
<dbReference type="InterPro" id="IPR017983">
    <property type="entry name" value="GPCR_2_secretin-like_CS"/>
</dbReference>
<dbReference type="CDD" id="cd15261">
    <property type="entry name" value="7tmB1_PDFR"/>
    <property type="match status" value="1"/>
</dbReference>
<feature type="transmembrane region" description="Helical" evidence="12">
    <location>
        <begin position="171"/>
        <end position="192"/>
    </location>
</feature>
<protein>
    <recommendedName>
        <fullName evidence="17">G-protein coupled receptors family 2 profile 2 domain-containing protein</fullName>
    </recommendedName>
</protein>
<dbReference type="PANTHER" id="PTHR45620:SF17">
    <property type="entry name" value="PDF RECEPTOR"/>
    <property type="match status" value="1"/>
</dbReference>
<dbReference type="Gene3D" id="1.20.1070.10">
    <property type="entry name" value="Rhodopsin 7-helix transmembrane proteins"/>
    <property type="match status" value="1"/>
</dbReference>
<dbReference type="PROSITE" id="PS50227">
    <property type="entry name" value="G_PROTEIN_RECEP_F2_3"/>
    <property type="match status" value="1"/>
</dbReference>
<reference evidence="15" key="1">
    <citation type="submission" date="2020-05" db="UniProtKB">
        <authorList>
            <consortium name="EnsemblMetazoa"/>
        </authorList>
    </citation>
    <scope>IDENTIFICATION</scope>
    <source>
        <strain evidence="15">MAF</strain>
    </source>
</reference>
<keyword evidence="3" id="KW-1003">Cell membrane</keyword>
<feature type="compositionally biased region" description="Low complexity" evidence="11">
    <location>
        <begin position="449"/>
        <end position="465"/>
    </location>
</feature>
<dbReference type="PANTHER" id="PTHR45620">
    <property type="entry name" value="PDF RECEPTOR-LIKE PROTEIN-RELATED"/>
    <property type="match status" value="1"/>
</dbReference>
<keyword evidence="5 12" id="KW-1133">Transmembrane helix</keyword>
<evidence type="ECO:0000259" key="13">
    <source>
        <dbReference type="PROSITE" id="PS50227"/>
    </source>
</evidence>
<keyword evidence="9" id="KW-0325">Glycoprotein</keyword>
<feature type="transmembrane region" description="Helical" evidence="12">
    <location>
        <begin position="371"/>
        <end position="394"/>
    </location>
</feature>
<proteinExistence type="inferred from homology"/>
<feature type="transmembrane region" description="Helical" evidence="12">
    <location>
        <begin position="256"/>
        <end position="280"/>
    </location>
</feature>
<keyword evidence="8" id="KW-0675">Receptor</keyword>
<dbReference type="Proteomes" id="UP000075903">
    <property type="component" value="Unassembled WGS sequence"/>
</dbReference>
<evidence type="ECO:0008006" key="17">
    <source>
        <dbReference type="Google" id="ProtNLM"/>
    </source>
</evidence>
<feature type="transmembrane region" description="Helical" evidence="12">
    <location>
        <begin position="341"/>
        <end position="359"/>
    </location>
</feature>
<dbReference type="EnsemblMetazoa" id="AMEM016913-RA">
    <property type="protein sequence ID" value="AMEM016913-PA"/>
    <property type="gene ID" value="AMEM016913"/>
</dbReference>
<dbReference type="InterPro" id="IPR036445">
    <property type="entry name" value="GPCR_2_extracell_dom_sf"/>
</dbReference>
<dbReference type="InterPro" id="IPR000832">
    <property type="entry name" value="GPCR_2_secretin-like"/>
</dbReference>
<dbReference type="GO" id="GO:0005886">
    <property type="term" value="C:plasma membrane"/>
    <property type="evidence" value="ECO:0007669"/>
    <property type="project" value="UniProtKB-SubCell"/>
</dbReference>
<feature type="domain" description="G-protein coupled receptors family 2 profile 1" evidence="13">
    <location>
        <begin position="56"/>
        <end position="105"/>
    </location>
</feature>
<evidence type="ECO:0000256" key="2">
    <source>
        <dbReference type="ARBA" id="ARBA00005314"/>
    </source>
</evidence>
<dbReference type="PROSITE" id="PS00650">
    <property type="entry name" value="G_PROTEIN_RECEP_F2_2"/>
    <property type="match status" value="1"/>
</dbReference>
<dbReference type="STRING" id="30066.A0A182VLC6"/>
<dbReference type="InterPro" id="IPR017981">
    <property type="entry name" value="GPCR_2-like_7TM"/>
</dbReference>
<comment type="similarity">
    <text evidence="2">Belongs to the G-protein coupled receptor 2 family.</text>
</comment>
<keyword evidence="6" id="KW-0297">G-protein coupled receptor</keyword>
<dbReference type="VEuPathDB" id="VectorBase:AMEM21_003466"/>
<keyword evidence="4 12" id="KW-0812">Transmembrane</keyword>
<dbReference type="PROSITE" id="PS50261">
    <property type="entry name" value="G_PROTEIN_RECEP_F2_4"/>
    <property type="match status" value="1"/>
</dbReference>
<dbReference type="InterPro" id="IPR001879">
    <property type="entry name" value="GPCR_2_extracellular_dom"/>
</dbReference>
<feature type="region of interest" description="Disordered" evidence="11">
    <location>
        <begin position="432"/>
        <end position="465"/>
    </location>
</feature>
<dbReference type="VEuPathDB" id="VectorBase:AMEM016913"/>
<evidence type="ECO:0000256" key="11">
    <source>
        <dbReference type="SAM" id="MobiDB-lite"/>
    </source>
</evidence>
<evidence type="ECO:0000313" key="15">
    <source>
        <dbReference type="EnsemblMetazoa" id="AMEM016913-PA"/>
    </source>
</evidence>
<evidence type="ECO:0000256" key="10">
    <source>
        <dbReference type="ARBA" id="ARBA00023224"/>
    </source>
</evidence>
<evidence type="ECO:0000256" key="3">
    <source>
        <dbReference type="ARBA" id="ARBA00022475"/>
    </source>
</evidence>
<evidence type="ECO:0000256" key="6">
    <source>
        <dbReference type="ARBA" id="ARBA00023040"/>
    </source>
</evidence>
<feature type="transmembrane region" description="Helical" evidence="12">
    <location>
        <begin position="138"/>
        <end position="159"/>
    </location>
</feature>
<evidence type="ECO:0000256" key="9">
    <source>
        <dbReference type="ARBA" id="ARBA00023180"/>
    </source>
</evidence>
<feature type="transmembrane region" description="Helical" evidence="12">
    <location>
        <begin position="228"/>
        <end position="249"/>
    </location>
</feature>
<feature type="region of interest" description="Disordered" evidence="11">
    <location>
        <begin position="507"/>
        <end position="528"/>
    </location>
</feature>
<feature type="domain" description="G-protein coupled receptors family 2 profile 2" evidence="14">
    <location>
        <begin position="132"/>
        <end position="395"/>
    </location>
</feature>
<dbReference type="InterPro" id="IPR050332">
    <property type="entry name" value="GPCR_2"/>
</dbReference>
<dbReference type="Gene3D" id="4.10.1240.10">
    <property type="entry name" value="GPCR, family 2, extracellular hormone receptor domain"/>
    <property type="match status" value="1"/>
</dbReference>
<dbReference type="GO" id="GO:0007166">
    <property type="term" value="P:cell surface receptor signaling pathway"/>
    <property type="evidence" value="ECO:0007669"/>
    <property type="project" value="InterPro"/>
</dbReference>
<dbReference type="PRINTS" id="PR00249">
    <property type="entry name" value="GPCRSECRETIN"/>
</dbReference>
<comment type="subcellular location">
    <subcellularLocation>
        <location evidence="1">Cell membrane</location>
        <topology evidence="1">Multi-pass membrane protein</topology>
    </subcellularLocation>
</comment>
<dbReference type="GO" id="GO:0008528">
    <property type="term" value="F:G protein-coupled peptide receptor activity"/>
    <property type="evidence" value="ECO:0007669"/>
    <property type="project" value="TreeGrafter"/>
</dbReference>
<keyword evidence="16" id="KW-1185">Reference proteome</keyword>
<evidence type="ECO:0000256" key="5">
    <source>
        <dbReference type="ARBA" id="ARBA00022989"/>
    </source>
</evidence>
<sequence>MVSTNGGPSTVAAAVAAAGTAAATAAAAAAAAAAGSASTLSTTDATQLFINTTLDSCALKYEEFVIPNTEFAERRCSAEGQWEGKPGSPPTLHGWTNYTPCYSPEVIQLFRKLYASGSDDEANDKFDIAERTRTLETVGFSLSLVALIVSLVIFCKFRGLRNNRTRIHKNLFVAMVIQVVIRLTVYIDQAIIRSGGKKGNESSRQGIDNTLFLCEASYVLLEYARTCMFMWMFIEGLYLHNVVTVTVFQGRFPHKLYAIVGWGGPLILTVIWAIITAQYIRQQKCWWGYNLTPYYWILEGPRLAAVVLNFIFLLNIIRVLIVKLRQSHTSDVEQVRKAVRAAVVLVPLLGITNILNMTQAPLDKTALEFAIWSYVTHFLSSFQGFFIALLYCFLNGEVRTALMKSISVYLSLRGHHDWAIRRQSLFSAGYPTAPINETPHAGEPQRTPNTNNNNNNNNNSSRNAASNNLLAGAASSNNHHTANGGMASGNANGFRCGWFSRCFSVQKHTNPSAPEPAPPESVVFDISD</sequence>
<feature type="transmembrane region" description="Helical" evidence="12">
    <location>
        <begin position="300"/>
        <end position="321"/>
    </location>
</feature>
<evidence type="ECO:0000256" key="7">
    <source>
        <dbReference type="ARBA" id="ARBA00023136"/>
    </source>
</evidence>
<keyword evidence="10" id="KW-0807">Transducer</keyword>
<evidence type="ECO:0000256" key="1">
    <source>
        <dbReference type="ARBA" id="ARBA00004651"/>
    </source>
</evidence>
<organism evidence="15 16">
    <name type="scientific">Anopheles merus</name>
    <name type="common">Mosquito</name>
    <dbReference type="NCBI Taxonomy" id="30066"/>
    <lineage>
        <taxon>Eukaryota</taxon>
        <taxon>Metazoa</taxon>
        <taxon>Ecdysozoa</taxon>
        <taxon>Arthropoda</taxon>
        <taxon>Hexapoda</taxon>
        <taxon>Insecta</taxon>
        <taxon>Pterygota</taxon>
        <taxon>Neoptera</taxon>
        <taxon>Endopterygota</taxon>
        <taxon>Diptera</taxon>
        <taxon>Nematocera</taxon>
        <taxon>Culicoidea</taxon>
        <taxon>Culicidae</taxon>
        <taxon>Anophelinae</taxon>
        <taxon>Anopheles</taxon>
    </lineage>
</organism>
<accession>A0A182VLC6</accession>
<dbReference type="GO" id="GO:0007188">
    <property type="term" value="P:adenylate cyclase-modulating G protein-coupled receptor signaling pathway"/>
    <property type="evidence" value="ECO:0007669"/>
    <property type="project" value="TreeGrafter"/>
</dbReference>
<evidence type="ECO:0000259" key="14">
    <source>
        <dbReference type="PROSITE" id="PS50261"/>
    </source>
</evidence>
<evidence type="ECO:0000256" key="8">
    <source>
        <dbReference type="ARBA" id="ARBA00023170"/>
    </source>
</evidence>
<evidence type="ECO:0000256" key="4">
    <source>
        <dbReference type="ARBA" id="ARBA00022692"/>
    </source>
</evidence>
<evidence type="ECO:0000313" key="16">
    <source>
        <dbReference type="Proteomes" id="UP000075903"/>
    </source>
</evidence>